<dbReference type="PRINTS" id="PR00326">
    <property type="entry name" value="GTP1OBG"/>
</dbReference>
<organism evidence="3 4">
    <name type="scientific">Pyrobaculum neutrophilum (strain DSM 2338 / JCM 9278 / NBRC 100436 / V24Sta)</name>
    <name type="common">Thermoproteus neutrophilus</name>
    <dbReference type="NCBI Taxonomy" id="444157"/>
    <lineage>
        <taxon>Archaea</taxon>
        <taxon>Thermoproteota</taxon>
        <taxon>Thermoprotei</taxon>
        <taxon>Thermoproteales</taxon>
        <taxon>Thermoproteaceae</taxon>
        <taxon>Pyrobaculum</taxon>
    </lineage>
</organism>
<dbReference type="InterPro" id="IPR030389">
    <property type="entry name" value="G_FEOB_dom"/>
</dbReference>
<dbReference type="Pfam" id="PF02421">
    <property type="entry name" value="FeoB_N"/>
    <property type="match status" value="1"/>
</dbReference>
<dbReference type="GO" id="GO:0015093">
    <property type="term" value="F:ferrous iron transmembrane transporter activity"/>
    <property type="evidence" value="ECO:0007669"/>
    <property type="project" value="TreeGrafter"/>
</dbReference>
<dbReference type="InterPro" id="IPR027417">
    <property type="entry name" value="P-loop_NTPase"/>
</dbReference>
<dbReference type="GeneID" id="6164912"/>
<keyword evidence="4" id="KW-1185">Reference proteome</keyword>
<feature type="transmembrane region" description="Helical" evidence="1">
    <location>
        <begin position="329"/>
        <end position="354"/>
    </location>
</feature>
<gene>
    <name evidence="3" type="ordered locus">Tneu_0360</name>
</gene>
<keyword evidence="1" id="KW-1133">Transmembrane helix</keyword>
<sequence>MPRYALAGPANVGKSSLFYALTGIYVRTANYPGTTVEIRRALIRRGGVTIEVVDLPGIINIKSPVDEDERVAFREAFEGNYDGVVVVAAPHATKEAIELAKLVSQKKPVIFVYNMVDLAKPPWTEEELSKTLGVPVVFTSAVKRVGIDKLTELMARGVGGKITGDVHIEVPAAVALKAGIIARPPFAVATLLLLGLAMLFFLLAFMEGVTPFGEFPYAFIPTWDSISESVAEAIKASVGDPVLASLLADGLWGALSTVVSISVYVLVALALVLFFEDSGLIGLLTYKLERRLAALGIPPRGLVCLLVGVSCNVPAVSTARVLWGHGNRLLTALLVPYVPCVARLAIFTAVAVAALTKTPYLIPLAIFLPYAAAFAVLWVASAVYRLMSGVKPVPAGEVPPTPLMLPNGRIYLTKLAISMKDFFTKVGLLIAIFVAALWPLTHFGPGGYTEDMAASYLAELGRAIEPLFAPLGLPWNVAASLVGGWVFKEVVLGLMEGLKALDALVALPLPSVLAFLVFSAFYSACVATLAAVYRTAGARATALSAAVQLALAYAAAYLTFVATSALMR</sequence>
<dbReference type="PANTHER" id="PTHR43185:SF1">
    <property type="entry name" value="FE(2+) TRANSPORTER FEOB"/>
    <property type="match status" value="1"/>
</dbReference>
<dbReference type="Proteomes" id="UP000001694">
    <property type="component" value="Chromosome"/>
</dbReference>
<dbReference type="InterPro" id="IPR011642">
    <property type="entry name" value="Gate_dom"/>
</dbReference>
<dbReference type="InterPro" id="IPR050860">
    <property type="entry name" value="FeoB_GTPase"/>
</dbReference>
<dbReference type="Gene3D" id="3.40.50.300">
    <property type="entry name" value="P-loop containing nucleotide triphosphate hydrolases"/>
    <property type="match status" value="1"/>
</dbReference>
<evidence type="ECO:0000313" key="4">
    <source>
        <dbReference type="Proteomes" id="UP000001694"/>
    </source>
</evidence>
<feature type="transmembrane region" description="Helical" evidence="1">
    <location>
        <begin position="422"/>
        <end position="440"/>
    </location>
</feature>
<dbReference type="PROSITE" id="PS51711">
    <property type="entry name" value="G_FEOB"/>
    <property type="match status" value="1"/>
</dbReference>
<dbReference type="EMBL" id="CP001014">
    <property type="protein sequence ID" value="ACB39310.1"/>
    <property type="molecule type" value="Genomic_DNA"/>
</dbReference>
<dbReference type="OrthoDB" id="85305at2157"/>
<dbReference type="InterPro" id="IPR006073">
    <property type="entry name" value="GTP-bd"/>
</dbReference>
<dbReference type="HOGENOM" id="CLU_013350_3_2_2"/>
<dbReference type="RefSeq" id="WP_012349730.1">
    <property type="nucleotide sequence ID" value="NC_010525.1"/>
</dbReference>
<dbReference type="InterPro" id="IPR005225">
    <property type="entry name" value="Small_GTP-bd"/>
</dbReference>
<dbReference type="NCBIfam" id="TIGR00231">
    <property type="entry name" value="small_GTP"/>
    <property type="match status" value="1"/>
</dbReference>
<feature type="transmembrane region" description="Helical" evidence="1">
    <location>
        <begin position="186"/>
        <end position="206"/>
    </location>
</feature>
<dbReference type="eggNOG" id="arCOG00359">
    <property type="taxonomic scope" value="Archaea"/>
</dbReference>
<feature type="transmembrane region" description="Helical" evidence="1">
    <location>
        <begin position="512"/>
        <end position="533"/>
    </location>
</feature>
<dbReference type="Pfam" id="PF07670">
    <property type="entry name" value="Gate"/>
    <property type="match status" value="2"/>
</dbReference>
<evidence type="ECO:0000256" key="1">
    <source>
        <dbReference type="SAM" id="Phobius"/>
    </source>
</evidence>
<proteinExistence type="predicted"/>
<keyword evidence="1" id="KW-0472">Membrane</keyword>
<protein>
    <submittedName>
        <fullName evidence="3">Small GTP-binding protein</fullName>
    </submittedName>
</protein>
<feature type="transmembrane region" description="Helical" evidence="1">
    <location>
        <begin position="251"/>
        <end position="275"/>
    </location>
</feature>
<accession>B1YBS6</accession>
<evidence type="ECO:0000313" key="3">
    <source>
        <dbReference type="EMBL" id="ACB39310.1"/>
    </source>
</evidence>
<dbReference type="KEGG" id="tne:Tneu_0360"/>
<feature type="transmembrane region" description="Helical" evidence="1">
    <location>
        <begin position="545"/>
        <end position="567"/>
    </location>
</feature>
<dbReference type="AlphaFoldDB" id="B1YBS6"/>
<feature type="domain" description="FeoB-type G" evidence="2">
    <location>
        <begin position="1"/>
        <end position="160"/>
    </location>
</feature>
<feature type="transmembrane region" description="Helical" evidence="1">
    <location>
        <begin position="360"/>
        <end position="384"/>
    </location>
</feature>
<keyword evidence="1" id="KW-0812">Transmembrane</keyword>
<dbReference type="STRING" id="444157.Tneu_0360"/>
<dbReference type="PANTHER" id="PTHR43185">
    <property type="entry name" value="FERROUS IRON TRANSPORT PROTEIN B"/>
    <property type="match status" value="1"/>
</dbReference>
<name>B1YBS6_PYRNV</name>
<evidence type="ECO:0000259" key="2">
    <source>
        <dbReference type="PROSITE" id="PS51711"/>
    </source>
</evidence>
<dbReference type="SUPFAM" id="SSF52540">
    <property type="entry name" value="P-loop containing nucleoside triphosphate hydrolases"/>
    <property type="match status" value="1"/>
</dbReference>
<reference evidence="3" key="1">
    <citation type="submission" date="2008-03" db="EMBL/GenBank/DDBJ databases">
        <title>Complete sequence of Thermoproteus neutrophilus V24Sta.</title>
        <authorList>
            <consortium name="US DOE Joint Genome Institute"/>
            <person name="Copeland A."/>
            <person name="Lucas S."/>
            <person name="Lapidus A."/>
            <person name="Glavina del Rio T."/>
            <person name="Dalin E."/>
            <person name="Tice H."/>
            <person name="Bruce D."/>
            <person name="Goodwin L."/>
            <person name="Pitluck S."/>
            <person name="Sims D."/>
            <person name="Brettin T."/>
            <person name="Detter J.C."/>
            <person name="Han C."/>
            <person name="Kuske C.R."/>
            <person name="Schmutz J."/>
            <person name="Larimer F."/>
            <person name="Land M."/>
            <person name="Hauser L."/>
            <person name="Kyrpides N."/>
            <person name="Mikhailova N."/>
            <person name="Biddle J.F."/>
            <person name="Zhang Z."/>
            <person name="Fitz-Gibbon S.T."/>
            <person name="Lowe T.M."/>
            <person name="Saltikov C."/>
            <person name="House C.H."/>
            <person name="Richardson P."/>
        </authorList>
    </citation>
    <scope>NUCLEOTIDE SEQUENCE [LARGE SCALE GENOMIC DNA]</scope>
    <source>
        <strain evidence="3">V24Sta</strain>
    </source>
</reference>
<dbReference type="GO" id="GO:0005886">
    <property type="term" value="C:plasma membrane"/>
    <property type="evidence" value="ECO:0007669"/>
    <property type="project" value="TreeGrafter"/>
</dbReference>
<dbReference type="GO" id="GO:0005525">
    <property type="term" value="F:GTP binding"/>
    <property type="evidence" value="ECO:0007669"/>
    <property type="project" value="InterPro"/>
</dbReference>